<evidence type="ECO:0000256" key="1">
    <source>
        <dbReference type="SAM" id="Phobius"/>
    </source>
</evidence>
<keyword evidence="1" id="KW-1133">Transmembrane helix</keyword>
<sequence length="232" mass="25935">MKTTKKDENVENINEELEYTIKKGCDTFMNGFLYSMVRSTISHAMNYGNEEENEKGFTVKSFLTESVCTGIEFASFDFTNGVCDSIFKPNLNTFTKWVPWTIGTSSLSAIISKSIQYPLMCSATNQKMTSKGYKEEIKMAIPHSIGFNLTRLYADMVLPPKEKIGGKYIRSTLCITAGNFGSAMLSLPSLMPYYPIKSIALGFLPIIPLCFIENAIFSSVKSLTKPIRLLPK</sequence>
<reference evidence="2 3" key="1">
    <citation type="submission" date="2024-04" db="EMBL/GenBank/DDBJ databases">
        <title>Tritrichomonas musculus Genome.</title>
        <authorList>
            <person name="Alves-Ferreira E."/>
            <person name="Grigg M."/>
            <person name="Lorenzi H."/>
            <person name="Galac M."/>
        </authorList>
    </citation>
    <scope>NUCLEOTIDE SEQUENCE [LARGE SCALE GENOMIC DNA]</scope>
    <source>
        <strain evidence="2 3">EAF2021</strain>
    </source>
</reference>
<comment type="caution">
    <text evidence="2">The sequence shown here is derived from an EMBL/GenBank/DDBJ whole genome shotgun (WGS) entry which is preliminary data.</text>
</comment>
<keyword evidence="1" id="KW-0812">Transmembrane</keyword>
<feature type="transmembrane region" description="Helical" evidence="1">
    <location>
        <begin position="168"/>
        <end position="187"/>
    </location>
</feature>
<accession>A0ABR2KX83</accession>
<gene>
    <name evidence="2" type="ORF">M9Y10_023994</name>
</gene>
<evidence type="ECO:0000313" key="3">
    <source>
        <dbReference type="Proteomes" id="UP001470230"/>
    </source>
</evidence>
<protein>
    <recommendedName>
        <fullName evidence="4">Mitochondrial carrier protein</fullName>
    </recommendedName>
</protein>
<evidence type="ECO:0008006" key="4">
    <source>
        <dbReference type="Google" id="ProtNLM"/>
    </source>
</evidence>
<feature type="transmembrane region" description="Helical" evidence="1">
    <location>
        <begin position="199"/>
        <end position="220"/>
    </location>
</feature>
<dbReference type="EMBL" id="JAPFFF010000003">
    <property type="protein sequence ID" value="KAK8895527.1"/>
    <property type="molecule type" value="Genomic_DNA"/>
</dbReference>
<dbReference type="Proteomes" id="UP001470230">
    <property type="component" value="Unassembled WGS sequence"/>
</dbReference>
<evidence type="ECO:0000313" key="2">
    <source>
        <dbReference type="EMBL" id="KAK8895527.1"/>
    </source>
</evidence>
<keyword evidence="1" id="KW-0472">Membrane</keyword>
<organism evidence="2 3">
    <name type="scientific">Tritrichomonas musculus</name>
    <dbReference type="NCBI Taxonomy" id="1915356"/>
    <lineage>
        <taxon>Eukaryota</taxon>
        <taxon>Metamonada</taxon>
        <taxon>Parabasalia</taxon>
        <taxon>Tritrichomonadida</taxon>
        <taxon>Tritrichomonadidae</taxon>
        <taxon>Tritrichomonas</taxon>
    </lineage>
</organism>
<name>A0ABR2KX83_9EUKA</name>
<proteinExistence type="predicted"/>
<keyword evidence="3" id="KW-1185">Reference proteome</keyword>